<dbReference type="PANTHER" id="PTHR47074:SF21">
    <property type="entry name" value="RNASE H TYPE-1 DOMAIN-CONTAINING PROTEIN"/>
    <property type="match status" value="1"/>
</dbReference>
<dbReference type="Proteomes" id="UP001153076">
    <property type="component" value="Unassembled WGS sequence"/>
</dbReference>
<dbReference type="AlphaFoldDB" id="A0A9Q1K0Y1"/>
<proteinExistence type="predicted"/>
<reference evidence="2" key="1">
    <citation type="submission" date="2022-04" db="EMBL/GenBank/DDBJ databases">
        <title>Carnegiea gigantea Genome sequencing and assembly v2.</title>
        <authorList>
            <person name="Copetti D."/>
            <person name="Sanderson M.J."/>
            <person name="Burquez A."/>
            <person name="Wojciechowski M.F."/>
        </authorList>
    </citation>
    <scope>NUCLEOTIDE SEQUENCE</scope>
    <source>
        <strain evidence="2">SGP5-SGP5p</strain>
        <tissue evidence="2">Aerial part</tissue>
    </source>
</reference>
<feature type="domain" description="RNase H type-1" evidence="1">
    <location>
        <begin position="61"/>
        <end position="156"/>
    </location>
</feature>
<dbReference type="PANTHER" id="PTHR47074">
    <property type="entry name" value="BNAC02G40300D PROTEIN"/>
    <property type="match status" value="1"/>
</dbReference>
<dbReference type="SUPFAM" id="SSF53098">
    <property type="entry name" value="Ribonuclease H-like"/>
    <property type="match status" value="1"/>
</dbReference>
<keyword evidence="3" id="KW-1185">Reference proteome</keyword>
<dbReference type="EMBL" id="JAKOGI010000478">
    <property type="protein sequence ID" value="KAJ8434436.1"/>
    <property type="molecule type" value="Genomic_DNA"/>
</dbReference>
<dbReference type="Pfam" id="PF13456">
    <property type="entry name" value="RVT_3"/>
    <property type="match status" value="1"/>
</dbReference>
<sequence>MPDKSLAILGARAISFVRGYRASHACETKEKTASPALWKPPESGWFKLSFDRGKNGESGRGWGFVLRSCDGDIILASVDQGSGFAGPKVEEARACLFGLRCARDARIDTLVVEGDCLPLIQKLKQKKIQDNNVGFFVRDILSVRNSFTFISWSFVKWGRGGETDSVVSIGGTMAGVFRWPVGGRRIRLKPEGPEALLRWASGGIEAKKAQSLNSEEANKARVNVVFGFRWPVVEASGVHG</sequence>
<dbReference type="Gene3D" id="3.30.420.10">
    <property type="entry name" value="Ribonuclease H-like superfamily/Ribonuclease H"/>
    <property type="match status" value="1"/>
</dbReference>
<evidence type="ECO:0000259" key="1">
    <source>
        <dbReference type="Pfam" id="PF13456"/>
    </source>
</evidence>
<evidence type="ECO:0000313" key="2">
    <source>
        <dbReference type="EMBL" id="KAJ8434436.1"/>
    </source>
</evidence>
<evidence type="ECO:0000313" key="3">
    <source>
        <dbReference type="Proteomes" id="UP001153076"/>
    </source>
</evidence>
<name>A0A9Q1K0Y1_9CARY</name>
<dbReference type="InterPro" id="IPR002156">
    <property type="entry name" value="RNaseH_domain"/>
</dbReference>
<dbReference type="InterPro" id="IPR036397">
    <property type="entry name" value="RNaseH_sf"/>
</dbReference>
<dbReference type="GO" id="GO:0003676">
    <property type="term" value="F:nucleic acid binding"/>
    <property type="evidence" value="ECO:0007669"/>
    <property type="project" value="InterPro"/>
</dbReference>
<dbReference type="GO" id="GO:0004523">
    <property type="term" value="F:RNA-DNA hybrid ribonuclease activity"/>
    <property type="evidence" value="ECO:0007669"/>
    <property type="project" value="InterPro"/>
</dbReference>
<organism evidence="2 3">
    <name type="scientific">Carnegiea gigantea</name>
    <dbReference type="NCBI Taxonomy" id="171969"/>
    <lineage>
        <taxon>Eukaryota</taxon>
        <taxon>Viridiplantae</taxon>
        <taxon>Streptophyta</taxon>
        <taxon>Embryophyta</taxon>
        <taxon>Tracheophyta</taxon>
        <taxon>Spermatophyta</taxon>
        <taxon>Magnoliopsida</taxon>
        <taxon>eudicotyledons</taxon>
        <taxon>Gunneridae</taxon>
        <taxon>Pentapetalae</taxon>
        <taxon>Caryophyllales</taxon>
        <taxon>Cactineae</taxon>
        <taxon>Cactaceae</taxon>
        <taxon>Cactoideae</taxon>
        <taxon>Echinocereeae</taxon>
        <taxon>Carnegiea</taxon>
    </lineage>
</organism>
<comment type="caution">
    <text evidence="2">The sequence shown here is derived from an EMBL/GenBank/DDBJ whole genome shotgun (WGS) entry which is preliminary data.</text>
</comment>
<accession>A0A9Q1K0Y1</accession>
<dbReference type="InterPro" id="IPR012337">
    <property type="entry name" value="RNaseH-like_sf"/>
</dbReference>
<dbReference type="OrthoDB" id="1906820at2759"/>
<dbReference type="InterPro" id="IPR052929">
    <property type="entry name" value="RNase_H-like_EbsB-rel"/>
</dbReference>
<protein>
    <recommendedName>
        <fullName evidence="1">RNase H type-1 domain-containing protein</fullName>
    </recommendedName>
</protein>
<gene>
    <name evidence="2" type="ORF">Cgig2_025406</name>
</gene>